<comment type="caution">
    <text evidence="1">The sequence shown here is derived from an EMBL/GenBank/DDBJ whole genome shotgun (WGS) entry which is preliminary data.</text>
</comment>
<accession>A0ABD7HKA0</accession>
<proteinExistence type="predicted"/>
<evidence type="ECO:0000313" key="1">
    <source>
        <dbReference type="EMBL" id="RIT33877.1"/>
    </source>
</evidence>
<dbReference type="AlphaFoldDB" id="A0ABD7HKA0"/>
<name>A0ABD7HKA0_9MYCO</name>
<evidence type="ECO:0000313" key="2">
    <source>
        <dbReference type="Proteomes" id="UP000284557"/>
    </source>
</evidence>
<gene>
    <name evidence="1" type="ORF">D2E76_21035</name>
</gene>
<organism evidence="1 2">
    <name type="scientific">Mycobacteroides abscessus</name>
    <dbReference type="NCBI Taxonomy" id="36809"/>
    <lineage>
        <taxon>Bacteria</taxon>
        <taxon>Bacillati</taxon>
        <taxon>Actinomycetota</taxon>
        <taxon>Actinomycetes</taxon>
        <taxon>Mycobacteriales</taxon>
        <taxon>Mycobacteriaceae</taxon>
        <taxon>Mycobacteroides</taxon>
    </lineage>
</organism>
<evidence type="ECO:0008006" key="3">
    <source>
        <dbReference type="Google" id="ProtNLM"/>
    </source>
</evidence>
<dbReference type="Proteomes" id="UP000284557">
    <property type="component" value="Unassembled WGS sequence"/>
</dbReference>
<protein>
    <recommendedName>
        <fullName evidence="3">Alanine and proline rich protein</fullName>
    </recommendedName>
</protein>
<sequence>MRANMWQIAAPAPRKSLMTGPAARGEKPTATRKQPIEPIEVNCNQVEARAKRSAGWLREVHYLAFDACTEVSDLCRPLADEIQSLRADGIRLADMRDCSIYLRGDIPLPEPIRDVRSIAKAVHGLRGALVTALAAIPPSMLPDGGKDRLAAVVRDVAHSAVPEVSEDDLDSGAWVDVLVAHVEPVSADLAAVVAAQPRGVVSALDVAVSEALSRADGRGVAQEVAMLAGRFPELRARRDKALEGRAWAAAQAQHQEQQRVERALRELRLS</sequence>
<dbReference type="EMBL" id="QXBN01000018">
    <property type="protein sequence ID" value="RIT33877.1"/>
    <property type="molecule type" value="Genomic_DNA"/>
</dbReference>
<reference evidence="1 2" key="1">
    <citation type="submission" date="2018-08" db="EMBL/GenBank/DDBJ databases">
        <title>Linezolid Resistance in Mycobacterium abscessus: MIC Distribution and Comprehensive Investigation of Resistance Mechanisms.</title>
        <authorList>
            <person name="Ye M."/>
            <person name="Xu L."/>
            <person name="Zou Y."/>
            <person name="Li B."/>
            <person name="Guo Q."/>
            <person name="Zhang Y."/>
            <person name="Zhan M."/>
            <person name="Xu B."/>
            <person name="Yu F."/>
            <person name="Zhang Z."/>
            <person name="Chu H."/>
        </authorList>
    </citation>
    <scope>NUCLEOTIDE SEQUENCE [LARGE SCALE GENOMIC DNA]</scope>
    <source>
        <strain evidence="1 2">G143</strain>
    </source>
</reference>